<reference evidence="1 2" key="1">
    <citation type="submission" date="2014-08" db="EMBL/GenBank/DDBJ databases">
        <title>Complete genome sequence of Corynebacterium flavescens OJ8(T)(=DSM 20296(T)), isolated from cheese.</title>
        <authorList>
            <person name="Ruckert C."/>
            <person name="Albersmeier A."/>
            <person name="Winkler A."/>
            <person name="Kalinowski J."/>
        </authorList>
    </citation>
    <scope>NUCLEOTIDE SEQUENCE [LARGE SCALE GENOMIC DNA]</scope>
    <source>
        <strain evidence="1 2">OJ8</strain>
    </source>
</reference>
<organism evidence="1 2">
    <name type="scientific">Corynebacterium flavescens</name>
    <dbReference type="NCBI Taxonomy" id="28028"/>
    <lineage>
        <taxon>Bacteria</taxon>
        <taxon>Bacillati</taxon>
        <taxon>Actinomycetota</taxon>
        <taxon>Actinomycetes</taxon>
        <taxon>Mycobacteriales</taxon>
        <taxon>Corynebacteriaceae</taxon>
        <taxon>Corynebacterium</taxon>
    </lineage>
</organism>
<dbReference type="AlphaFoldDB" id="A0A1L7CNP2"/>
<dbReference type="KEGG" id="cfc:CFLV_10000"/>
<name>A0A1L7CNP2_CORFL</name>
<dbReference type="EMBL" id="CP009246">
    <property type="protein sequence ID" value="APT87463.1"/>
    <property type="molecule type" value="Genomic_DNA"/>
</dbReference>
<dbReference type="Proteomes" id="UP000185479">
    <property type="component" value="Chromosome"/>
</dbReference>
<keyword evidence="2" id="KW-1185">Reference proteome</keyword>
<evidence type="ECO:0000313" key="1">
    <source>
        <dbReference type="EMBL" id="APT87463.1"/>
    </source>
</evidence>
<gene>
    <name evidence="1" type="ORF">CFLV_10000</name>
</gene>
<accession>A0A1L7CNP2</accession>
<proteinExistence type="predicted"/>
<evidence type="ECO:0000313" key="2">
    <source>
        <dbReference type="Proteomes" id="UP000185479"/>
    </source>
</evidence>
<sequence length="64" mass="7113">MLAQSLTATNFDGVFYGDNTAHSLTMRIDAFDGVDRSKTTSSLVDRRDGNTQRIRNVMNTMGLQ</sequence>
<protein>
    <submittedName>
        <fullName evidence="1">Uncharacterized protein</fullName>
    </submittedName>
</protein>